<dbReference type="PANTHER" id="PTHR43767">
    <property type="entry name" value="LONG-CHAIN-FATTY-ACID--COA LIGASE"/>
    <property type="match status" value="1"/>
</dbReference>
<dbReference type="RefSeq" id="WP_157424911.1">
    <property type="nucleotide sequence ID" value="NZ_BAAANI010000007.1"/>
</dbReference>
<feature type="transmembrane region" description="Helical" evidence="2">
    <location>
        <begin position="845"/>
        <end position="865"/>
    </location>
</feature>
<feature type="transmembrane region" description="Helical" evidence="2">
    <location>
        <begin position="637"/>
        <end position="655"/>
    </location>
</feature>
<dbReference type="InterPro" id="IPR009081">
    <property type="entry name" value="PP-bd_ACP"/>
</dbReference>
<dbReference type="Pfam" id="PF01757">
    <property type="entry name" value="Acyl_transf_3"/>
    <property type="match status" value="1"/>
</dbReference>
<feature type="transmembrane region" description="Helical" evidence="2">
    <location>
        <begin position="676"/>
        <end position="698"/>
    </location>
</feature>
<feature type="domain" description="Carrier" evidence="4">
    <location>
        <begin position="512"/>
        <end position="555"/>
    </location>
</feature>
<feature type="transmembrane region" description="Helical" evidence="2">
    <location>
        <begin position="877"/>
        <end position="897"/>
    </location>
</feature>
<dbReference type="InterPro" id="IPR050237">
    <property type="entry name" value="ATP-dep_AMP-bd_enzyme"/>
</dbReference>
<dbReference type="SUPFAM" id="SSF56801">
    <property type="entry name" value="Acetyl-CoA synthetase-like"/>
    <property type="match status" value="1"/>
</dbReference>
<proteinExistence type="predicted"/>
<comment type="caution">
    <text evidence="6">The sequence shown here is derived from an EMBL/GenBank/DDBJ whole genome shotgun (WGS) entry which is preliminary data.</text>
</comment>
<dbReference type="InterPro" id="IPR036736">
    <property type="entry name" value="ACP-like_sf"/>
</dbReference>
<evidence type="ECO:0000313" key="6">
    <source>
        <dbReference type="EMBL" id="MFB9642175.1"/>
    </source>
</evidence>
<evidence type="ECO:0000259" key="4">
    <source>
        <dbReference type="Pfam" id="PF00550"/>
    </source>
</evidence>
<dbReference type="Gene3D" id="1.10.1200.10">
    <property type="entry name" value="ACP-like"/>
    <property type="match status" value="1"/>
</dbReference>
<feature type="transmembrane region" description="Helical" evidence="2">
    <location>
        <begin position="779"/>
        <end position="795"/>
    </location>
</feature>
<evidence type="ECO:0000259" key="3">
    <source>
        <dbReference type="Pfam" id="PF00501"/>
    </source>
</evidence>
<keyword evidence="2" id="KW-0812">Transmembrane</keyword>
<dbReference type="Pfam" id="PF00501">
    <property type="entry name" value="AMP-binding"/>
    <property type="match status" value="1"/>
</dbReference>
<dbReference type="Pfam" id="PF00550">
    <property type="entry name" value="PP-binding"/>
    <property type="match status" value="1"/>
</dbReference>
<feature type="transmembrane region" description="Helical" evidence="2">
    <location>
        <begin position="751"/>
        <end position="773"/>
    </location>
</feature>
<keyword evidence="2" id="KW-1133">Transmembrane helix</keyword>
<evidence type="ECO:0000256" key="1">
    <source>
        <dbReference type="SAM" id="MobiDB-lite"/>
    </source>
</evidence>
<dbReference type="Gene3D" id="3.40.50.12780">
    <property type="entry name" value="N-terminal domain of ligase-like"/>
    <property type="match status" value="1"/>
</dbReference>
<dbReference type="EMBL" id="JBHMBL010000001">
    <property type="protein sequence ID" value="MFB9642175.1"/>
    <property type="molecule type" value="Genomic_DNA"/>
</dbReference>
<dbReference type="SUPFAM" id="SSF47336">
    <property type="entry name" value="ACP-like"/>
    <property type="match status" value="1"/>
</dbReference>
<feature type="transmembrane region" description="Helical" evidence="2">
    <location>
        <begin position="718"/>
        <end position="739"/>
    </location>
</feature>
<reference evidence="6 7" key="1">
    <citation type="submission" date="2024-09" db="EMBL/GenBank/DDBJ databases">
        <authorList>
            <person name="Sun Q."/>
            <person name="Mori K."/>
        </authorList>
    </citation>
    <scope>NUCLEOTIDE SEQUENCE [LARGE SCALE GENOMIC DNA]</scope>
    <source>
        <strain evidence="6 7">JCM 14321</strain>
    </source>
</reference>
<feature type="domain" description="Acyltransferase 3" evidence="5">
    <location>
        <begin position="620"/>
        <end position="886"/>
    </location>
</feature>
<feature type="domain" description="AMP-dependent synthetase/ligase" evidence="3">
    <location>
        <begin position="16"/>
        <end position="359"/>
    </location>
</feature>
<dbReference type="Proteomes" id="UP001589667">
    <property type="component" value="Unassembled WGS sequence"/>
</dbReference>
<sequence>MPSTSLAVGLSLLGGRPDAPALIAQGRTVDYAELGERVAQRRHELGTTRRLVMIEAANALEPIVTYLAAVESGHPVLFIAGETGDEAAQRNLASLVERFDPDVIAAASGDARPGTEASRWNLIERRTGSRHEFHPDLALLASTSGSTGSPKLVRLSAENLRSNAAAIGEYLRLSPTDRAATTLPLQYCYGLSVVNSHLLAGASLLLTDRSVTDETFWREASDHRITSFAGVPYTFELLEAGGFAERELPSLRYLTQAGGRLAPDAVRRFAELGERRGFELFVMYGQTEATARMAYLPPALAASAAGAIGLPIPGGRLRIDALGDVESDAPSGPPQPGDASFGDGVGELVYEGPNVMLGYAERPADFALGRTVHELRTGDLARRRDDGLFEVVGRANRFAKVFGLRLDLDRVERLLAEEGIAARLASDDERLLVFATAERLVAAARERVAALTGLPPHAVVGYAVAEFPRTASGKPDTAALLRFAADHERVLGPAAATGGTNPTTAASDDLPERVRELLATLLGVPNASPDDSFAGLGGDSLSYIEVSLRLEQLLGALPREWPTLSARELGELGARRAGGDEGGGVEGSTTTVACEPRSAPRNRTVGRRRPWAVRLETPAVLRAAAIVLIVGTHADLFMLKGGAHVLLAVAGYNLARFQLAAVPGSTRVRRLARSAVQIAVPAVLWIGAVALVTGQYRPTTALLVNNLVPSDGRWNEQWQFWFLEAAIWTIVGLALLFAVRAVDRLERRAPFGFALGALAVALAARFAIAGPQAEFVERYSAAVVVWLIALGWLVARADTTARRLLVSAIAVATSFGFFGEPGREAIVAGGILALIWVRAVPLPRVIVPIVATLASASMFIYLTHWQVYPPFEQSAPWLGTLLSLMVGVLAWRVYLVVSVRASRIAGRARTALAARSTARRSGARRAGSRRPCHTADGGAAVQATGAVAAVGG</sequence>
<evidence type="ECO:0000259" key="5">
    <source>
        <dbReference type="Pfam" id="PF01757"/>
    </source>
</evidence>
<feature type="compositionally biased region" description="Basic residues" evidence="1">
    <location>
        <begin position="917"/>
        <end position="932"/>
    </location>
</feature>
<protein>
    <submittedName>
        <fullName evidence="6">AMP-binding protein</fullName>
    </submittedName>
</protein>
<dbReference type="InterPro" id="IPR000873">
    <property type="entry name" value="AMP-dep_synth/lig_dom"/>
</dbReference>
<keyword evidence="2" id="KW-0472">Membrane</keyword>
<evidence type="ECO:0000256" key="2">
    <source>
        <dbReference type="SAM" id="Phobius"/>
    </source>
</evidence>
<organism evidence="6 7">
    <name type="scientific">Agromyces lapidis</name>
    <dbReference type="NCBI Taxonomy" id="279574"/>
    <lineage>
        <taxon>Bacteria</taxon>
        <taxon>Bacillati</taxon>
        <taxon>Actinomycetota</taxon>
        <taxon>Actinomycetes</taxon>
        <taxon>Micrococcales</taxon>
        <taxon>Microbacteriaceae</taxon>
        <taxon>Agromyces</taxon>
    </lineage>
</organism>
<feature type="region of interest" description="Disordered" evidence="1">
    <location>
        <begin position="917"/>
        <end position="938"/>
    </location>
</feature>
<dbReference type="InterPro" id="IPR042099">
    <property type="entry name" value="ANL_N_sf"/>
</dbReference>
<accession>A0ABV5SPA5</accession>
<dbReference type="InterPro" id="IPR002656">
    <property type="entry name" value="Acyl_transf_3_dom"/>
</dbReference>
<evidence type="ECO:0000313" key="7">
    <source>
        <dbReference type="Proteomes" id="UP001589667"/>
    </source>
</evidence>
<keyword evidence="7" id="KW-1185">Reference proteome</keyword>
<dbReference type="PANTHER" id="PTHR43767:SF10">
    <property type="entry name" value="SURFACTIN SYNTHASE SUBUNIT 1"/>
    <property type="match status" value="1"/>
</dbReference>
<feature type="region of interest" description="Disordered" evidence="1">
    <location>
        <begin position="575"/>
        <end position="605"/>
    </location>
</feature>
<name>A0ABV5SPA5_9MICO</name>
<gene>
    <name evidence="6" type="ORF">ACFFQV_07725</name>
</gene>